<dbReference type="PANTHER" id="PTHR31672:SF13">
    <property type="entry name" value="F-BOX PROTEIN CPR30-LIKE"/>
    <property type="match status" value="1"/>
</dbReference>
<evidence type="ECO:0000313" key="2">
    <source>
        <dbReference type="EMBL" id="KAL0358591.1"/>
    </source>
</evidence>
<dbReference type="InterPro" id="IPR017451">
    <property type="entry name" value="F-box-assoc_interact_dom"/>
</dbReference>
<feature type="domain" description="F-box associated beta-propeller type 1" evidence="1">
    <location>
        <begin position="36"/>
        <end position="184"/>
    </location>
</feature>
<dbReference type="InterPro" id="IPR050796">
    <property type="entry name" value="SCF_F-box_component"/>
</dbReference>
<comment type="caution">
    <text evidence="2">The sequence shown here is derived from an EMBL/GenBank/DDBJ whole genome shotgun (WGS) entry which is preliminary data.</text>
</comment>
<protein>
    <recommendedName>
        <fullName evidence="1">F-box associated beta-propeller type 1 domain-containing protein</fullName>
    </recommendedName>
</protein>
<name>A0AAW2PSR0_9LAMI</name>
<dbReference type="Pfam" id="PF07734">
    <property type="entry name" value="FBA_1"/>
    <property type="match status" value="1"/>
</dbReference>
<dbReference type="AlphaFoldDB" id="A0AAW2PSR0"/>
<organism evidence="2">
    <name type="scientific">Sesamum angustifolium</name>
    <dbReference type="NCBI Taxonomy" id="2727405"/>
    <lineage>
        <taxon>Eukaryota</taxon>
        <taxon>Viridiplantae</taxon>
        <taxon>Streptophyta</taxon>
        <taxon>Embryophyta</taxon>
        <taxon>Tracheophyta</taxon>
        <taxon>Spermatophyta</taxon>
        <taxon>Magnoliopsida</taxon>
        <taxon>eudicotyledons</taxon>
        <taxon>Gunneridae</taxon>
        <taxon>Pentapetalae</taxon>
        <taxon>asterids</taxon>
        <taxon>lamiids</taxon>
        <taxon>Lamiales</taxon>
        <taxon>Pedaliaceae</taxon>
        <taxon>Sesamum</taxon>
    </lineage>
</organism>
<reference evidence="2" key="1">
    <citation type="submission" date="2020-06" db="EMBL/GenBank/DDBJ databases">
        <authorList>
            <person name="Li T."/>
            <person name="Hu X."/>
            <person name="Zhang T."/>
            <person name="Song X."/>
            <person name="Zhang H."/>
            <person name="Dai N."/>
            <person name="Sheng W."/>
            <person name="Hou X."/>
            <person name="Wei L."/>
        </authorList>
    </citation>
    <scope>NUCLEOTIDE SEQUENCE</scope>
    <source>
        <strain evidence="2">G01</strain>
        <tissue evidence="2">Leaf</tissue>
    </source>
</reference>
<proteinExistence type="predicted"/>
<gene>
    <name evidence="2" type="ORF">Sangu_0708500</name>
</gene>
<evidence type="ECO:0000259" key="1">
    <source>
        <dbReference type="Pfam" id="PF07734"/>
    </source>
</evidence>
<dbReference type="InterPro" id="IPR006527">
    <property type="entry name" value="F-box-assoc_dom_typ1"/>
</dbReference>
<dbReference type="EMBL" id="JACGWK010000004">
    <property type="protein sequence ID" value="KAL0358591.1"/>
    <property type="molecule type" value="Genomic_DNA"/>
</dbReference>
<accession>A0AAW2PSR0</accession>
<sequence length="194" mass="22850">MHMRSIIDTARRFRPFRQHVHTEICKRLRYLQRACCFSRRGNFVWCNPTLREFKVLPLSNPITVLEGYKITIFLERGYGFDADTNSYKFVSVVLVKEQVSHLDLDTSYEEDNYITTNVYDSSIDSWRTIDTKLSDLDHKPEFNLLFNGAQHWKVTTHDRCEQNSNHDDVGHKILCFDMSSEVFKIDFVSPDILS</sequence>
<reference evidence="2" key="2">
    <citation type="journal article" date="2024" name="Plant">
        <title>Genomic evolution and insights into agronomic trait innovations of Sesamum species.</title>
        <authorList>
            <person name="Miao H."/>
            <person name="Wang L."/>
            <person name="Qu L."/>
            <person name="Liu H."/>
            <person name="Sun Y."/>
            <person name="Le M."/>
            <person name="Wang Q."/>
            <person name="Wei S."/>
            <person name="Zheng Y."/>
            <person name="Lin W."/>
            <person name="Duan Y."/>
            <person name="Cao H."/>
            <person name="Xiong S."/>
            <person name="Wang X."/>
            <person name="Wei L."/>
            <person name="Li C."/>
            <person name="Ma Q."/>
            <person name="Ju M."/>
            <person name="Zhao R."/>
            <person name="Li G."/>
            <person name="Mu C."/>
            <person name="Tian Q."/>
            <person name="Mei H."/>
            <person name="Zhang T."/>
            <person name="Gao T."/>
            <person name="Zhang H."/>
        </authorList>
    </citation>
    <scope>NUCLEOTIDE SEQUENCE</scope>
    <source>
        <strain evidence="2">G01</strain>
    </source>
</reference>
<dbReference type="PANTHER" id="PTHR31672">
    <property type="entry name" value="BNACNNG10540D PROTEIN"/>
    <property type="match status" value="1"/>
</dbReference>
<dbReference type="NCBIfam" id="TIGR01640">
    <property type="entry name" value="F_box_assoc_1"/>
    <property type="match status" value="1"/>
</dbReference>